<dbReference type="PANTHER" id="PTHR48229">
    <property type="entry name" value="CAIB/BAIF FAMILY ENZYME (AFU_ORTHOLOGUE AFUA_1G05360)-RELATED"/>
    <property type="match status" value="1"/>
</dbReference>
<dbReference type="EMBL" id="JARXVE010000011">
    <property type="protein sequence ID" value="MDH6198492.1"/>
    <property type="molecule type" value="Genomic_DNA"/>
</dbReference>
<sequence length="542" mass="58133">MITNPFQRKAYDAVSSALPFAIDPAKITVEPGVSYLPSPIKLHDYAAGVMAALGSVVEHLGRVRGLPSQTMTLNRRLAGFHLNELQVQLLNGYSVMLDTWPMGADNGAYRTKDGRYVWTIGLFPHLVNALLGHLQCPNNPQAIQAAVEKYTAQQLEDEVAGGLNLAVGMVRTPQEWLAHPQGAATAALPLFSIDQQGTTKQRVLGNAKYRPLEGVRVVDLTNVVAGPTAGFAMAEQGADVIAVQAPRGDWVTPIWLSVNWGKKTILTDIKSPDGNKRFIDLLAGADVLLSSQRPGALDRLGLGETELREINPNLIYGSESFASLGTPWVGRRGFEQIAQAVTGTADVHSEGLGLQAPTVTPALMNDHLTGYLLAIAVVAALAEREDQGGFWRVDASLSRTSTFGQTLLEPVDDEPYAPITEQDLIEHGVDQVSPWGTFTRFAPPVAFSHTPSMALRATSWPGTDPDTIGWTANPAGDAPPQVPHYPSKLAREGRIRNFTPNFGIEDRADGGGVVGLMSKPEALEAQLKKYATDLSGTSKSSG</sequence>
<accession>A0ABT6L6A3</accession>
<organism evidence="1 2">
    <name type="scientific">Mycolicibacterium frederiksbergense</name>
    <dbReference type="NCBI Taxonomy" id="117567"/>
    <lineage>
        <taxon>Bacteria</taxon>
        <taxon>Bacillati</taxon>
        <taxon>Actinomycetota</taxon>
        <taxon>Actinomycetes</taxon>
        <taxon>Mycobacteriales</taxon>
        <taxon>Mycobacteriaceae</taxon>
        <taxon>Mycolicibacterium</taxon>
    </lineage>
</organism>
<dbReference type="InterPro" id="IPR023606">
    <property type="entry name" value="CoA-Trfase_III_dom_1_sf"/>
</dbReference>
<dbReference type="Gene3D" id="3.30.1540.10">
    <property type="entry name" value="formyl-coa transferase, domain 3"/>
    <property type="match status" value="1"/>
</dbReference>
<dbReference type="Pfam" id="PF02515">
    <property type="entry name" value="CoA_transf_3"/>
    <property type="match status" value="1"/>
</dbReference>
<dbReference type="RefSeq" id="WP_280835070.1">
    <property type="nucleotide sequence ID" value="NZ_JARXVE010000011.1"/>
</dbReference>
<dbReference type="InterPro" id="IPR052985">
    <property type="entry name" value="CoA-trans_III_biosynth/detox"/>
</dbReference>
<keyword evidence="2" id="KW-1185">Reference proteome</keyword>
<dbReference type="InterPro" id="IPR044855">
    <property type="entry name" value="CoA-Trfase_III_dom3_sf"/>
</dbReference>
<dbReference type="PANTHER" id="PTHR48229:SF1">
    <property type="entry name" value="ALPHA METHYLACYL-COA RACEMASE-RELATED"/>
    <property type="match status" value="1"/>
</dbReference>
<comment type="caution">
    <text evidence="1">The sequence shown here is derived from an EMBL/GenBank/DDBJ whole genome shotgun (WGS) entry which is preliminary data.</text>
</comment>
<protein>
    <submittedName>
        <fullName evidence="1">Crotonobetainyl-CoA:carnitine CoA-transferase CaiB-like acyl-CoA transferase</fullName>
    </submittedName>
</protein>
<dbReference type="Proteomes" id="UP001160130">
    <property type="component" value="Unassembled WGS sequence"/>
</dbReference>
<name>A0ABT6L6A3_9MYCO</name>
<evidence type="ECO:0000313" key="2">
    <source>
        <dbReference type="Proteomes" id="UP001160130"/>
    </source>
</evidence>
<gene>
    <name evidence="1" type="ORF">M2272_005151</name>
</gene>
<evidence type="ECO:0000313" key="1">
    <source>
        <dbReference type="EMBL" id="MDH6198492.1"/>
    </source>
</evidence>
<dbReference type="InterPro" id="IPR003673">
    <property type="entry name" value="CoA-Trfase_fam_III"/>
</dbReference>
<dbReference type="SUPFAM" id="SSF89796">
    <property type="entry name" value="CoA-transferase family III (CaiB/BaiF)"/>
    <property type="match status" value="2"/>
</dbReference>
<dbReference type="Gene3D" id="3.40.50.10540">
    <property type="entry name" value="Crotonobetainyl-coa:carnitine coa-transferase, domain 1"/>
    <property type="match status" value="2"/>
</dbReference>
<reference evidence="1 2" key="1">
    <citation type="submission" date="2023-04" db="EMBL/GenBank/DDBJ databases">
        <title>Forest soil microbial communities from Buena Vista Peninsula, Colon Province, Panama.</title>
        <authorList>
            <person name="Bouskill N."/>
        </authorList>
    </citation>
    <scope>NUCLEOTIDE SEQUENCE [LARGE SCALE GENOMIC DNA]</scope>
    <source>
        <strain evidence="1 2">AC80</strain>
    </source>
</reference>
<proteinExistence type="predicted"/>